<feature type="signal peptide" evidence="3">
    <location>
        <begin position="1"/>
        <end position="25"/>
    </location>
</feature>
<keyword evidence="4" id="KW-0121">Carboxypeptidase</keyword>
<dbReference type="RefSeq" id="WP_236861839.1">
    <property type="nucleotide sequence ID" value="NZ_LNQR01000133.1"/>
</dbReference>
<evidence type="ECO:0000313" key="5">
    <source>
        <dbReference type="Proteomes" id="UP000060487"/>
    </source>
</evidence>
<evidence type="ECO:0000256" key="2">
    <source>
        <dbReference type="ARBA" id="ARBA00022801"/>
    </source>
</evidence>
<proteinExistence type="inferred from homology"/>
<evidence type="ECO:0000313" key="4">
    <source>
        <dbReference type="EMBL" id="KWT75013.1"/>
    </source>
</evidence>
<reference evidence="4 5" key="1">
    <citation type="submission" date="2015-11" db="EMBL/GenBank/DDBJ databases">
        <authorList>
            <person name="Lin W."/>
        </authorList>
    </citation>
    <scope>NUCLEOTIDE SEQUENCE [LARGE SCALE GENOMIC DNA]</scope>
    <source>
        <strain evidence="4 5">HCH-1</strain>
    </source>
</reference>
<dbReference type="InterPro" id="IPR012338">
    <property type="entry name" value="Beta-lactam/transpept-like"/>
</dbReference>
<evidence type="ECO:0000256" key="3">
    <source>
        <dbReference type="SAM" id="SignalP"/>
    </source>
</evidence>
<accession>A0ABR5SCU9</accession>
<dbReference type="EMBL" id="LNQR01000133">
    <property type="protein sequence ID" value="KWT75013.1"/>
    <property type="molecule type" value="Genomic_DNA"/>
</dbReference>
<protein>
    <submittedName>
        <fullName evidence="4">Peptidase S13</fullName>
        <ecNumber evidence="4">3.4.16.4</ecNumber>
    </submittedName>
</protein>
<name>A0ABR5SCU9_9BACT</name>
<keyword evidence="3" id="KW-0732">Signal</keyword>
<organism evidence="4 5">
    <name type="scientific">Candidatus Magnetominusculus xianensis</name>
    <dbReference type="NCBI Taxonomy" id="1748249"/>
    <lineage>
        <taxon>Bacteria</taxon>
        <taxon>Pseudomonadati</taxon>
        <taxon>Nitrospirota</taxon>
        <taxon>Nitrospiria</taxon>
        <taxon>Nitrospirales</taxon>
        <taxon>Nitrospiraceae</taxon>
        <taxon>Candidatus Magnetominusculus</taxon>
    </lineage>
</organism>
<dbReference type="EC" id="3.4.16.4" evidence="4"/>
<dbReference type="Gene3D" id="3.40.710.10">
    <property type="entry name" value="DD-peptidase/beta-lactamase superfamily"/>
    <property type="match status" value="2"/>
</dbReference>
<gene>
    <name evidence="4" type="ORF">ASN18_3263</name>
</gene>
<dbReference type="InterPro" id="IPR000667">
    <property type="entry name" value="Peptidase_S13"/>
</dbReference>
<dbReference type="GO" id="GO:0009002">
    <property type="term" value="F:serine-type D-Ala-D-Ala carboxypeptidase activity"/>
    <property type="evidence" value="ECO:0007669"/>
    <property type="project" value="UniProtKB-EC"/>
</dbReference>
<comment type="caution">
    <text evidence="4">The sequence shown here is derived from an EMBL/GenBank/DDBJ whole genome shotgun (WGS) entry which is preliminary data.</text>
</comment>
<sequence>MKGRFVRHAAAAMLIVIISVSTAVAEPAAPAVLKLRHKIDTYLESPALSQSHVGIKVVSLKTGEVLYTRGNKLLFHPASTLKLFTTSAALTRLGAGFRFKTTVSADSPDIAEGTLHANLYLKGFADPLLTTDDLSWMAVELKARGIERVTGDLVCDETYLDNNYYGRGWMREDYSSCHYAPIGGLTVNNNCVVVRVRPGSGAGEPPAVTLEPQIPYITIKNTAFSLITADEQNGSTLNVIRDWHEPDNVITVTGDIAIDQPEQTFTVTLTPPVPYACRLFSDILAAHKIEVAGKIRYGAVPDEYTELTSYASAPLSEIIKDINKQSINLYSELLMKTLGAELQSPPGTAAKGIAEIKAFIKQIGMDADSVEIADGSGVSRYNLISPDHLVGLLSAVSDLSEPFIESLSIAGVDGTLQFRMRSTPAEERLKAKTGSMAGVRTIAGFTATQDGEAVVFSIMIENFVVDPGVITDIQDRILVLISSFSRNR</sequence>
<dbReference type="SUPFAM" id="SSF56601">
    <property type="entry name" value="beta-lactamase/transpeptidase-like"/>
    <property type="match status" value="1"/>
</dbReference>
<comment type="similarity">
    <text evidence="1">Belongs to the peptidase S13 family.</text>
</comment>
<feature type="chain" id="PRO_5047406332" evidence="3">
    <location>
        <begin position="26"/>
        <end position="488"/>
    </location>
</feature>
<dbReference type="PANTHER" id="PTHR30023:SF0">
    <property type="entry name" value="PENICILLIN-SENSITIVE CARBOXYPEPTIDASE A"/>
    <property type="match status" value="1"/>
</dbReference>
<dbReference type="PANTHER" id="PTHR30023">
    <property type="entry name" value="D-ALANYL-D-ALANINE CARBOXYPEPTIDASE"/>
    <property type="match status" value="1"/>
</dbReference>
<dbReference type="PRINTS" id="PR00922">
    <property type="entry name" value="DADACBPTASE3"/>
</dbReference>
<dbReference type="Pfam" id="PF02113">
    <property type="entry name" value="Peptidase_S13"/>
    <property type="match status" value="1"/>
</dbReference>
<keyword evidence="2 4" id="KW-0378">Hydrolase</keyword>
<dbReference type="NCBIfam" id="TIGR00666">
    <property type="entry name" value="PBP4"/>
    <property type="match status" value="1"/>
</dbReference>
<dbReference type="Gene3D" id="3.50.80.20">
    <property type="entry name" value="D-Ala-D-Ala carboxypeptidase C, peptidase S13"/>
    <property type="match status" value="1"/>
</dbReference>
<evidence type="ECO:0000256" key="1">
    <source>
        <dbReference type="ARBA" id="ARBA00006096"/>
    </source>
</evidence>
<dbReference type="Proteomes" id="UP000060487">
    <property type="component" value="Unassembled WGS sequence"/>
</dbReference>
<keyword evidence="4" id="KW-0645">Protease</keyword>
<keyword evidence="5" id="KW-1185">Reference proteome</keyword>